<proteinExistence type="predicted"/>
<name>A0A1V6R560_9EURO</name>
<dbReference type="InterPro" id="IPR052999">
    <property type="entry name" value="PTS1_Protein"/>
</dbReference>
<dbReference type="EMBL" id="MDYO01000015">
    <property type="protein sequence ID" value="OQD96648.1"/>
    <property type="molecule type" value="Genomic_DNA"/>
</dbReference>
<evidence type="ECO:0000313" key="1">
    <source>
        <dbReference type="EMBL" id="OQD96648.1"/>
    </source>
</evidence>
<dbReference type="OrthoDB" id="3707757at2759"/>
<organism evidence="1 2">
    <name type="scientific">Penicillium solitum</name>
    <dbReference type="NCBI Taxonomy" id="60172"/>
    <lineage>
        <taxon>Eukaryota</taxon>
        <taxon>Fungi</taxon>
        <taxon>Dikarya</taxon>
        <taxon>Ascomycota</taxon>
        <taxon>Pezizomycotina</taxon>
        <taxon>Eurotiomycetes</taxon>
        <taxon>Eurotiomycetidae</taxon>
        <taxon>Eurotiales</taxon>
        <taxon>Aspergillaceae</taxon>
        <taxon>Penicillium</taxon>
    </lineage>
</organism>
<sequence>MADFAAKYINANLAQDAPAYDRARFLAWNEKLHKVQPSTQNGFTIGLLSAMLCAQRRGDAAAALFRDATKDESDADLVECFTIVREILALVAPFVGLPSCMPATFGLVGELRSRGINEVPCQKRLGFDKYDYTTEGRVSLKKIYRGVGNGEVDVMMQQYFPEMSYYAHTAVFGYMLSGGNLLSLKEKELVVASGILAQGAVRQSQSHCKASIQLGNRVEVVQELVDVSVEIGIWNNSPLSGLDVPQLAEEVKRNLTTEGQ</sequence>
<accession>A0A1V6R560</accession>
<keyword evidence="2" id="KW-1185">Reference proteome</keyword>
<dbReference type="Gene3D" id="1.20.1290.10">
    <property type="entry name" value="AhpD-like"/>
    <property type="match status" value="1"/>
</dbReference>
<protein>
    <recommendedName>
        <fullName evidence="3">Carboxymuconolactone decarboxylase-like domain-containing protein</fullName>
    </recommendedName>
</protein>
<dbReference type="Proteomes" id="UP000191612">
    <property type="component" value="Unassembled WGS sequence"/>
</dbReference>
<comment type="caution">
    <text evidence="1">The sequence shown here is derived from an EMBL/GenBank/DDBJ whole genome shotgun (WGS) entry which is preliminary data.</text>
</comment>
<dbReference type="AlphaFoldDB" id="A0A1V6R560"/>
<gene>
    <name evidence="1" type="ORF">PENSOL_c015G07882</name>
</gene>
<dbReference type="PANTHER" id="PTHR28180">
    <property type="entry name" value="CONSERVED MITOCHONDRIAL PROTEIN-RELATED"/>
    <property type="match status" value="1"/>
</dbReference>
<dbReference type="SUPFAM" id="SSF69118">
    <property type="entry name" value="AhpD-like"/>
    <property type="match status" value="1"/>
</dbReference>
<evidence type="ECO:0000313" key="2">
    <source>
        <dbReference type="Proteomes" id="UP000191612"/>
    </source>
</evidence>
<evidence type="ECO:0008006" key="3">
    <source>
        <dbReference type="Google" id="ProtNLM"/>
    </source>
</evidence>
<reference evidence="2" key="1">
    <citation type="journal article" date="2017" name="Nat. Microbiol.">
        <title>Global analysis of biosynthetic gene clusters reveals vast potential of secondary metabolite production in Penicillium species.</title>
        <authorList>
            <person name="Nielsen J.C."/>
            <person name="Grijseels S."/>
            <person name="Prigent S."/>
            <person name="Ji B."/>
            <person name="Dainat J."/>
            <person name="Nielsen K.F."/>
            <person name="Frisvad J.C."/>
            <person name="Workman M."/>
            <person name="Nielsen J."/>
        </authorList>
    </citation>
    <scope>NUCLEOTIDE SEQUENCE [LARGE SCALE GENOMIC DNA]</scope>
    <source>
        <strain evidence="2">IBT 29525</strain>
    </source>
</reference>
<dbReference type="InterPro" id="IPR029032">
    <property type="entry name" value="AhpD-like"/>
</dbReference>